<accession>A0A1G6Y5L9</accession>
<evidence type="ECO:0000313" key="3">
    <source>
        <dbReference type="Proteomes" id="UP000182100"/>
    </source>
</evidence>
<name>A0A1G6Y5L9_9ACTN</name>
<evidence type="ECO:0000313" key="2">
    <source>
        <dbReference type="EMBL" id="SDD85698.1"/>
    </source>
</evidence>
<dbReference type="Proteomes" id="UP000182100">
    <property type="component" value="Unassembled WGS sequence"/>
</dbReference>
<feature type="region of interest" description="Disordered" evidence="1">
    <location>
        <begin position="29"/>
        <end position="70"/>
    </location>
</feature>
<evidence type="ECO:0000256" key="1">
    <source>
        <dbReference type="SAM" id="MobiDB-lite"/>
    </source>
</evidence>
<keyword evidence="3" id="KW-1185">Reference proteome</keyword>
<organism evidence="2 3">
    <name type="scientific">Streptomyces prasinopilosus</name>
    <dbReference type="NCBI Taxonomy" id="67344"/>
    <lineage>
        <taxon>Bacteria</taxon>
        <taxon>Bacillati</taxon>
        <taxon>Actinomycetota</taxon>
        <taxon>Actinomycetes</taxon>
        <taxon>Kitasatosporales</taxon>
        <taxon>Streptomycetaceae</taxon>
        <taxon>Streptomyces</taxon>
    </lineage>
</organism>
<dbReference type="EMBL" id="FMZK01000012">
    <property type="protein sequence ID" value="SDD85698.1"/>
    <property type="molecule type" value="Genomic_DNA"/>
</dbReference>
<dbReference type="STRING" id="67344.SAMN05216505_112215"/>
<gene>
    <name evidence="2" type="ORF">SAMN05216505_112215</name>
</gene>
<proteinExistence type="predicted"/>
<reference evidence="3" key="1">
    <citation type="submission" date="2016-10" db="EMBL/GenBank/DDBJ databases">
        <authorList>
            <person name="Varghese N."/>
            <person name="Submissions S."/>
        </authorList>
    </citation>
    <scope>NUCLEOTIDE SEQUENCE [LARGE SCALE GENOMIC DNA]</scope>
    <source>
        <strain evidence="3">CGMCC 4.3504</strain>
    </source>
</reference>
<dbReference type="AlphaFoldDB" id="A0A1G6Y5L9"/>
<feature type="compositionally biased region" description="Basic residues" evidence="1">
    <location>
        <begin position="61"/>
        <end position="70"/>
    </location>
</feature>
<feature type="compositionally biased region" description="Polar residues" evidence="1">
    <location>
        <begin position="35"/>
        <end position="45"/>
    </location>
</feature>
<protein>
    <submittedName>
        <fullName evidence="2">Uncharacterized protein</fullName>
    </submittedName>
</protein>
<sequence>MKFGQIGDLRDLAGNHPFRIVIRLPPERRWIQDPAMSTTDVSSPLPSAADLFARSRQQPGRPRRPGPPRS</sequence>